<dbReference type="EMBL" id="JACIDT010000008">
    <property type="protein sequence ID" value="MBB3926862.1"/>
    <property type="molecule type" value="Genomic_DNA"/>
</dbReference>
<evidence type="ECO:0000259" key="1">
    <source>
        <dbReference type="Pfam" id="PF00501"/>
    </source>
</evidence>
<comment type="caution">
    <text evidence="3">The sequence shown here is derived from an EMBL/GenBank/DDBJ whole genome shotgun (WGS) entry which is preliminary data.</text>
</comment>
<reference evidence="3 4" key="1">
    <citation type="submission" date="2020-08" db="EMBL/GenBank/DDBJ databases">
        <title>Genomic Encyclopedia of Type Strains, Phase IV (KMG-IV): sequencing the most valuable type-strain genomes for metagenomic binning, comparative biology and taxonomic classification.</title>
        <authorList>
            <person name="Goeker M."/>
        </authorList>
    </citation>
    <scope>NUCLEOTIDE SEQUENCE [LARGE SCALE GENOMIC DNA]</scope>
    <source>
        <strain evidence="3 4">DSM 26189</strain>
    </source>
</reference>
<dbReference type="PANTHER" id="PTHR43767">
    <property type="entry name" value="LONG-CHAIN-FATTY-ACID--COA LIGASE"/>
    <property type="match status" value="1"/>
</dbReference>
<dbReference type="Gene3D" id="3.30.300.30">
    <property type="match status" value="1"/>
</dbReference>
<dbReference type="InterPro" id="IPR000873">
    <property type="entry name" value="AMP-dep_synth/lig_dom"/>
</dbReference>
<gene>
    <name evidence="3" type="ORF">GGR43_002585</name>
</gene>
<evidence type="ECO:0000259" key="2">
    <source>
        <dbReference type="Pfam" id="PF13193"/>
    </source>
</evidence>
<organism evidence="3 4">
    <name type="scientific">Sphingobium jiangsuense</name>
    <dbReference type="NCBI Taxonomy" id="870476"/>
    <lineage>
        <taxon>Bacteria</taxon>
        <taxon>Pseudomonadati</taxon>
        <taxon>Pseudomonadota</taxon>
        <taxon>Alphaproteobacteria</taxon>
        <taxon>Sphingomonadales</taxon>
        <taxon>Sphingomonadaceae</taxon>
        <taxon>Sphingobium</taxon>
    </lineage>
</organism>
<dbReference type="Gene3D" id="3.40.50.12780">
    <property type="entry name" value="N-terminal domain of ligase-like"/>
    <property type="match status" value="1"/>
</dbReference>
<proteinExistence type="predicted"/>
<dbReference type="InterPro" id="IPR042099">
    <property type="entry name" value="ANL_N_sf"/>
</dbReference>
<dbReference type="Pfam" id="PF13193">
    <property type="entry name" value="AMP-binding_C"/>
    <property type="match status" value="1"/>
</dbReference>
<dbReference type="RefSeq" id="WP_188072361.1">
    <property type="nucleotide sequence ID" value="NZ_BSPS01000003.1"/>
</dbReference>
<dbReference type="InterPro" id="IPR025110">
    <property type="entry name" value="AMP-bd_C"/>
</dbReference>
<dbReference type="PANTHER" id="PTHR43767:SF1">
    <property type="entry name" value="NONRIBOSOMAL PEPTIDE SYNTHASE PES1 (EUROFUNG)-RELATED"/>
    <property type="match status" value="1"/>
</dbReference>
<protein>
    <submittedName>
        <fullName evidence="3">Long-chain acyl-CoA synthetase</fullName>
        <ecNumber evidence="3">6.2.1.3</ecNumber>
    </submittedName>
</protein>
<name>A0A7W6FQN1_9SPHN</name>
<dbReference type="EC" id="6.2.1.3" evidence="3"/>
<keyword evidence="3" id="KW-0436">Ligase</keyword>
<dbReference type="SUPFAM" id="SSF56801">
    <property type="entry name" value="Acetyl-CoA synthetase-like"/>
    <property type="match status" value="1"/>
</dbReference>
<dbReference type="GO" id="GO:0004467">
    <property type="term" value="F:long-chain fatty acid-CoA ligase activity"/>
    <property type="evidence" value="ECO:0007669"/>
    <property type="project" value="UniProtKB-EC"/>
</dbReference>
<accession>A0A7W6FQN1</accession>
<evidence type="ECO:0000313" key="4">
    <source>
        <dbReference type="Proteomes" id="UP000571950"/>
    </source>
</evidence>
<evidence type="ECO:0000313" key="3">
    <source>
        <dbReference type="EMBL" id="MBB3926862.1"/>
    </source>
</evidence>
<dbReference type="InterPro" id="IPR020845">
    <property type="entry name" value="AMP-binding_CS"/>
</dbReference>
<dbReference type="Proteomes" id="UP000571950">
    <property type="component" value="Unassembled WGS sequence"/>
</dbReference>
<dbReference type="InterPro" id="IPR050237">
    <property type="entry name" value="ATP-dep_AMP-bd_enzyme"/>
</dbReference>
<dbReference type="AlphaFoldDB" id="A0A7W6FQN1"/>
<feature type="domain" description="AMP-dependent synthetase/ligase" evidence="1">
    <location>
        <begin position="55"/>
        <end position="430"/>
    </location>
</feature>
<feature type="domain" description="AMP-binding enzyme C-terminal" evidence="2">
    <location>
        <begin position="481"/>
        <end position="557"/>
    </location>
</feature>
<keyword evidence="4" id="KW-1185">Reference proteome</keyword>
<dbReference type="Pfam" id="PF00501">
    <property type="entry name" value="AMP-binding"/>
    <property type="match status" value="1"/>
</dbReference>
<sequence>MTAGPGWPACTIAEADDMLTAKGAPFAMHDVRVNGHMVRAYVEAPENMRHVLDESRRFGDDIFLVYEEERISFEAHWRAANRFAHVLIERYGIRPGDRVALAMRNYPEWSASAFAIMAIGAVCVPLNAWEPGETLAAMLAKVGARVVIADGERRDRLRGRDHSAAVIVVRAAGEGATFEELVGPAGTWADLATEPAPFRPIAPDDTALIVFTSGTTGKAKAVPATHRAALTNLVHTQYRAARAALRRGEQWPPPPTVEQPAVLLPVPLFHVTGLHSALVPALARGHRLVLMYRWDIEKALEIVARERVQTLILVPTLVVQLIERIPEGGLPGLETVRLVTYGGAPATADLAAGVRSRFPGGAPAQGYGATETCSLVASNSHEDLLMRPGSVGTPVPCCEIRVVGEDGAAVGQGEAGELLIRGVQVFSGYWGEAEATAAVLDADGWYRTGDIVRVDEEGFLFVLDRKKDMIIRGGENIYCAEVEAAIAALPGVIECAVFGLPDRIMGEIVAATIVAHEGVVPDTRSVRSALKDKLPGFKLPERVMAGTAPLPRTATGKVLKGELRRAMMAQASITAGQDRSFPADSH</sequence>
<dbReference type="PROSITE" id="PS00455">
    <property type="entry name" value="AMP_BINDING"/>
    <property type="match status" value="1"/>
</dbReference>
<dbReference type="InterPro" id="IPR045851">
    <property type="entry name" value="AMP-bd_C_sf"/>
</dbReference>